<gene>
    <name evidence="4" type="ORF">PR048_012551</name>
</gene>
<dbReference type="Pfam" id="PF03184">
    <property type="entry name" value="DDE_1"/>
    <property type="match status" value="1"/>
</dbReference>
<dbReference type="PANTHER" id="PTHR19303">
    <property type="entry name" value="TRANSPOSON"/>
    <property type="match status" value="1"/>
</dbReference>
<feature type="domain" description="DDE-1" evidence="2">
    <location>
        <begin position="209"/>
        <end position="325"/>
    </location>
</feature>
<reference evidence="4 5" key="1">
    <citation type="submission" date="2023-02" db="EMBL/GenBank/DDBJ databases">
        <title>LHISI_Scaffold_Assembly.</title>
        <authorList>
            <person name="Stuart O.P."/>
            <person name="Cleave R."/>
            <person name="Magrath M.J.L."/>
            <person name="Mikheyev A.S."/>
        </authorList>
    </citation>
    <scope>NUCLEOTIDE SEQUENCE [LARGE SCALE GENOMIC DNA]</scope>
    <source>
        <strain evidence="4">Daus_M_001</strain>
        <tissue evidence="4">Leg muscle</tissue>
    </source>
</reference>
<protein>
    <recommendedName>
        <fullName evidence="6">HTH psq-type domain-containing protein</fullName>
    </recommendedName>
</protein>
<dbReference type="InterPro" id="IPR050863">
    <property type="entry name" value="CenT-Element_Derived"/>
</dbReference>
<name>A0ABQ9HPZ2_9NEOP</name>
<dbReference type="Pfam" id="PF05225">
    <property type="entry name" value="HTH_psq"/>
    <property type="match status" value="1"/>
</dbReference>
<dbReference type="Proteomes" id="UP001159363">
    <property type="component" value="Chromosome X"/>
</dbReference>
<comment type="subcellular location">
    <subcellularLocation>
        <location evidence="1">Nucleus</location>
    </subcellularLocation>
</comment>
<feature type="domain" description="HTH psq-type" evidence="3">
    <location>
        <begin position="55"/>
        <end position="95"/>
    </location>
</feature>
<dbReference type="InterPro" id="IPR009057">
    <property type="entry name" value="Homeodomain-like_sf"/>
</dbReference>
<dbReference type="InterPro" id="IPR007889">
    <property type="entry name" value="HTH_Psq"/>
</dbReference>
<dbReference type="Gene3D" id="1.10.10.60">
    <property type="entry name" value="Homeodomain-like"/>
    <property type="match status" value="1"/>
</dbReference>
<evidence type="ECO:0000259" key="2">
    <source>
        <dbReference type="Pfam" id="PF03184"/>
    </source>
</evidence>
<dbReference type="InterPro" id="IPR004875">
    <property type="entry name" value="DDE_SF_endonuclease_dom"/>
</dbReference>
<evidence type="ECO:0000259" key="3">
    <source>
        <dbReference type="Pfam" id="PF05225"/>
    </source>
</evidence>
<dbReference type="EMBL" id="JARBHB010000004">
    <property type="protein sequence ID" value="KAJ8886340.1"/>
    <property type="molecule type" value="Genomic_DNA"/>
</dbReference>
<dbReference type="SUPFAM" id="SSF46689">
    <property type="entry name" value="Homeodomain-like"/>
    <property type="match status" value="1"/>
</dbReference>
<evidence type="ECO:0008006" key="6">
    <source>
        <dbReference type="Google" id="ProtNLM"/>
    </source>
</evidence>
<sequence length="337" mass="38986">MAERNNPIQDLTVKRGVGLLRQSRLAYACFMIVPMLSQINMAPVQSKLWRCQWTSEKMNSAISAVRSGRSVKFVASEFGIPRRTLRNHVISGRTNRKLGRSPVLTIEQEIKLSRRLFRLADVDMLITKNNIIKPFNPLKCKAGHRWLELFMKRHPDVAKCRTQHLNPGRSSKLNRYIVKYYFAKLRDVMLESDVVINLIRYTMLTKKFVPPMILLRGKRLKPEWEENLPPGANTVMTPKGSMTCETFSQWIDHFAKYKASGDRTLIIFGGTSLHLYANIVSAADRYNITLFSLPSNSTHELQPLEKSVFKSFESFWGDEVLKFWMTRPDLKINRSTF</sequence>
<evidence type="ECO:0000313" key="5">
    <source>
        <dbReference type="Proteomes" id="UP001159363"/>
    </source>
</evidence>
<evidence type="ECO:0000256" key="1">
    <source>
        <dbReference type="ARBA" id="ARBA00004123"/>
    </source>
</evidence>
<proteinExistence type="predicted"/>
<organism evidence="4 5">
    <name type="scientific">Dryococelus australis</name>
    <dbReference type="NCBI Taxonomy" id="614101"/>
    <lineage>
        <taxon>Eukaryota</taxon>
        <taxon>Metazoa</taxon>
        <taxon>Ecdysozoa</taxon>
        <taxon>Arthropoda</taxon>
        <taxon>Hexapoda</taxon>
        <taxon>Insecta</taxon>
        <taxon>Pterygota</taxon>
        <taxon>Neoptera</taxon>
        <taxon>Polyneoptera</taxon>
        <taxon>Phasmatodea</taxon>
        <taxon>Verophasmatodea</taxon>
        <taxon>Anareolatae</taxon>
        <taxon>Phasmatidae</taxon>
        <taxon>Eurycanthinae</taxon>
        <taxon>Dryococelus</taxon>
    </lineage>
</organism>
<evidence type="ECO:0000313" key="4">
    <source>
        <dbReference type="EMBL" id="KAJ8886340.1"/>
    </source>
</evidence>
<keyword evidence="5" id="KW-1185">Reference proteome</keyword>
<dbReference type="PANTHER" id="PTHR19303:SF74">
    <property type="entry name" value="POGO TRANSPOSABLE ELEMENT WITH KRAB DOMAIN"/>
    <property type="match status" value="1"/>
</dbReference>
<accession>A0ABQ9HPZ2</accession>
<comment type="caution">
    <text evidence="4">The sequence shown here is derived from an EMBL/GenBank/DDBJ whole genome shotgun (WGS) entry which is preliminary data.</text>
</comment>